<dbReference type="AlphaFoldDB" id="A0AA38HC17"/>
<dbReference type="EMBL" id="JAKWFO010000002">
    <property type="protein sequence ID" value="KAI9638798.1"/>
    <property type="molecule type" value="Genomic_DNA"/>
</dbReference>
<dbReference type="GeneID" id="77727419"/>
<dbReference type="Proteomes" id="UP001164286">
    <property type="component" value="Unassembled WGS sequence"/>
</dbReference>
<feature type="transmembrane region" description="Helical" evidence="2">
    <location>
        <begin position="414"/>
        <end position="438"/>
    </location>
</feature>
<feature type="region of interest" description="Disordered" evidence="1">
    <location>
        <begin position="526"/>
        <end position="550"/>
    </location>
</feature>
<feature type="compositionally biased region" description="Low complexity" evidence="1">
    <location>
        <begin position="87"/>
        <end position="107"/>
    </location>
</feature>
<organism evidence="3 4">
    <name type="scientific">Dioszegia hungarica</name>
    <dbReference type="NCBI Taxonomy" id="4972"/>
    <lineage>
        <taxon>Eukaryota</taxon>
        <taxon>Fungi</taxon>
        <taxon>Dikarya</taxon>
        <taxon>Basidiomycota</taxon>
        <taxon>Agaricomycotina</taxon>
        <taxon>Tremellomycetes</taxon>
        <taxon>Tremellales</taxon>
        <taxon>Bulleribasidiaceae</taxon>
        <taxon>Dioszegia</taxon>
    </lineage>
</organism>
<feature type="region of interest" description="Disordered" evidence="1">
    <location>
        <begin position="157"/>
        <end position="242"/>
    </location>
</feature>
<keyword evidence="2" id="KW-0472">Membrane</keyword>
<evidence type="ECO:0000256" key="2">
    <source>
        <dbReference type="SAM" id="Phobius"/>
    </source>
</evidence>
<gene>
    <name evidence="3" type="ORF">MKK02DRAFT_31116</name>
</gene>
<accession>A0AA38HC17</accession>
<evidence type="ECO:0000256" key="1">
    <source>
        <dbReference type="SAM" id="MobiDB-lite"/>
    </source>
</evidence>
<evidence type="ECO:0000313" key="4">
    <source>
        <dbReference type="Proteomes" id="UP001164286"/>
    </source>
</evidence>
<protein>
    <recommendedName>
        <fullName evidence="5">Transmembrane protein</fullName>
    </recommendedName>
</protein>
<comment type="caution">
    <text evidence="3">The sequence shown here is derived from an EMBL/GenBank/DDBJ whole genome shotgun (WGS) entry which is preliminary data.</text>
</comment>
<feature type="region of interest" description="Disordered" evidence="1">
    <location>
        <begin position="258"/>
        <end position="308"/>
    </location>
</feature>
<keyword evidence="4" id="KW-1185">Reference proteome</keyword>
<feature type="region of interest" description="Disordered" evidence="1">
    <location>
        <begin position="443"/>
        <end position="514"/>
    </location>
</feature>
<keyword evidence="2" id="KW-0812">Transmembrane</keyword>
<feature type="compositionally biased region" description="Low complexity" evidence="1">
    <location>
        <begin position="229"/>
        <end position="242"/>
    </location>
</feature>
<keyword evidence="2" id="KW-1133">Transmembrane helix</keyword>
<feature type="compositionally biased region" description="Low complexity" evidence="1">
    <location>
        <begin position="165"/>
        <end position="178"/>
    </location>
</feature>
<feature type="region of interest" description="Disordered" evidence="1">
    <location>
        <begin position="338"/>
        <end position="364"/>
    </location>
</feature>
<name>A0AA38HC17_9TREE</name>
<feature type="compositionally biased region" description="Pro residues" evidence="1">
    <location>
        <begin position="1"/>
        <end position="17"/>
    </location>
</feature>
<sequence>MAEPVPSIPIPIPPVDPVPTSSIAPPAPQPELGKEMTTIIENGQTVVLPVPRTNSDHPAQSDHAEGWAGLGNMGMTSTPPGGPGVPTPTSLVPVPAPSVAAPAAPADPGLPLPPPAAGTSSAVVPVPAPVPSLPPGQLVPGAPAAPTSSTADAVLPPVLLNNDKPSVPVTTSSSSSSTNANRIRPNISPLPQAPVFSDPVAIKPSSSRLPPPRPSSSTRDVSLVPGGPSATSSSASSTSKGASASASATSSAVADFPFVPVAPSSSSRTRTVWDAMGGSSSGAIENVAAKPTTSSSARAPGPVPIPSLSTSATMLDGVKAGQIASQSAGTGPVTVLVDAPPDVSQGDAASSSQQPIPSLPPAGSPEEAKVLAVVSSTITLSGSAAVAAIKAGATQLGSGGGTTSNSTTGDDGGLSGFAIAGIVGGGVLGLMIVVVVWYRWRKKSKDKDDEPSQDMTEAQRPDTAFSFSDDPVTASTGRIRRGTMQAAQQGQGPFDDRYQSQYGGGSGYQPHQDGEHDIHAQREYTQGTDQDGYPFPAQGTHDSAPHPHVRLEGQDDLNELYGSAIEEEQARRELTNPFAPPVPPLPASVRQSGLSRPGTSYTDIYGAYESRPATQVLEDRYSHRAHPPRREDDDDDDGDLPAQTPATSSLLPWLKKDPAPPPPVPALPAPARRRGREEREERNLDVPQDVGIGEGEGEGGGREYTRYESNVAGLGARGGPPPRPARPVMAQTPAWAGANEFNVMIPGFR</sequence>
<feature type="compositionally biased region" description="Pro residues" evidence="1">
    <location>
        <begin position="659"/>
        <end position="668"/>
    </location>
</feature>
<proteinExistence type="predicted"/>
<evidence type="ECO:0000313" key="3">
    <source>
        <dbReference type="EMBL" id="KAI9638798.1"/>
    </source>
</evidence>
<dbReference type="RefSeq" id="XP_052948575.1">
    <property type="nucleotide sequence ID" value="XM_053088214.1"/>
</dbReference>
<feature type="compositionally biased region" description="Polar residues" evidence="1">
    <location>
        <begin position="589"/>
        <end position="602"/>
    </location>
</feature>
<feature type="region of interest" description="Disordered" evidence="1">
    <location>
        <begin position="565"/>
        <end position="729"/>
    </location>
</feature>
<feature type="region of interest" description="Disordered" evidence="1">
    <location>
        <begin position="1"/>
        <end position="122"/>
    </location>
</feature>
<reference evidence="3" key="1">
    <citation type="journal article" date="2022" name="G3 (Bethesda)">
        <title>High quality genome of the basidiomycete yeast Dioszegia hungarica PDD-24b-2 isolated from cloud water.</title>
        <authorList>
            <person name="Jarrige D."/>
            <person name="Haridas S."/>
            <person name="Bleykasten-Grosshans C."/>
            <person name="Joly M."/>
            <person name="Nadalig T."/>
            <person name="Sancelme M."/>
            <person name="Vuilleumier S."/>
            <person name="Grigoriev I.V."/>
            <person name="Amato P."/>
            <person name="Bringel F."/>
        </authorList>
    </citation>
    <scope>NUCLEOTIDE SEQUENCE</scope>
    <source>
        <strain evidence="3">PDD-24b-2</strain>
    </source>
</reference>
<evidence type="ECO:0008006" key="5">
    <source>
        <dbReference type="Google" id="ProtNLM"/>
    </source>
</evidence>
<feature type="compositionally biased region" description="Basic and acidic residues" evidence="1">
    <location>
        <begin position="675"/>
        <end position="684"/>
    </location>
</feature>